<evidence type="ECO:0000256" key="8">
    <source>
        <dbReference type="ARBA" id="ARBA00023136"/>
    </source>
</evidence>
<evidence type="ECO:0000256" key="2">
    <source>
        <dbReference type="ARBA" id="ARBA00004151"/>
    </source>
</evidence>
<feature type="domain" description="GOLD" evidence="12">
    <location>
        <begin position="38"/>
        <end position="120"/>
    </location>
</feature>
<keyword evidence="8 10" id="KW-0472">Membrane</keyword>
<dbReference type="Gene3D" id="2.60.120.680">
    <property type="entry name" value="GOLD domain"/>
    <property type="match status" value="1"/>
</dbReference>
<organism evidence="13 14">
    <name type="scientific">Clavelina lepadiformis</name>
    <name type="common">Light-bulb sea squirt</name>
    <name type="synonym">Ascidia lepadiformis</name>
    <dbReference type="NCBI Taxonomy" id="159417"/>
    <lineage>
        <taxon>Eukaryota</taxon>
        <taxon>Metazoa</taxon>
        <taxon>Chordata</taxon>
        <taxon>Tunicata</taxon>
        <taxon>Ascidiacea</taxon>
        <taxon>Aplousobranchia</taxon>
        <taxon>Clavelinidae</taxon>
        <taxon>Clavelina</taxon>
    </lineage>
</organism>
<gene>
    <name evidence="13" type="ORF">CVLEPA_LOCUS2830</name>
</gene>
<dbReference type="InterPro" id="IPR015720">
    <property type="entry name" value="Emp24-like"/>
</dbReference>
<evidence type="ECO:0000256" key="11">
    <source>
        <dbReference type="SAM" id="SignalP"/>
    </source>
</evidence>
<keyword evidence="7 10" id="KW-1133">Transmembrane helix</keyword>
<evidence type="ECO:0000313" key="14">
    <source>
        <dbReference type="Proteomes" id="UP001642483"/>
    </source>
</evidence>
<name>A0ABP0F463_CLALP</name>
<keyword evidence="5 9" id="KW-0812">Transmembrane</keyword>
<comment type="caution">
    <text evidence="13">The sequence shown here is derived from an EMBL/GenBank/DDBJ whole genome shotgun (WGS) entry which is preliminary data.</text>
</comment>
<evidence type="ECO:0000256" key="6">
    <source>
        <dbReference type="ARBA" id="ARBA00022729"/>
    </source>
</evidence>
<keyword evidence="14" id="KW-1185">Reference proteome</keyword>
<evidence type="ECO:0000259" key="12">
    <source>
        <dbReference type="PROSITE" id="PS50866"/>
    </source>
</evidence>
<feature type="transmembrane region" description="Helical" evidence="10">
    <location>
        <begin position="195"/>
        <end position="217"/>
    </location>
</feature>
<proteinExistence type="inferred from homology"/>
<comment type="subcellular location">
    <subcellularLocation>
        <location evidence="1">Endoplasmic reticulum membrane</location>
        <topology evidence="1">Single-pass type I membrane protein</topology>
    </subcellularLocation>
    <subcellularLocation>
        <location evidence="2">Endoplasmic reticulum-Golgi intermediate compartment membrane</location>
        <topology evidence="2">Single-pass type I membrane protein</topology>
    </subcellularLocation>
    <subcellularLocation>
        <location evidence="3">Golgi apparatus</location>
        <location evidence="3">cis-Golgi network membrane</location>
        <topology evidence="3">Single-pass type I membrane protein</topology>
    </subcellularLocation>
    <subcellularLocation>
        <location evidence="9">Membrane</location>
        <topology evidence="9">Single-pass type I membrane protein</topology>
    </subcellularLocation>
</comment>
<reference evidence="13 14" key="1">
    <citation type="submission" date="2024-02" db="EMBL/GenBank/DDBJ databases">
        <authorList>
            <person name="Daric V."/>
            <person name="Darras S."/>
        </authorList>
    </citation>
    <scope>NUCLEOTIDE SEQUENCE [LARGE SCALE GENOMIC DNA]</scope>
</reference>
<evidence type="ECO:0000256" key="5">
    <source>
        <dbReference type="ARBA" id="ARBA00022692"/>
    </source>
</evidence>
<dbReference type="InterPro" id="IPR036598">
    <property type="entry name" value="GOLD_dom_sf"/>
</dbReference>
<dbReference type="SMART" id="SM01190">
    <property type="entry name" value="EMP24_GP25L"/>
    <property type="match status" value="1"/>
</dbReference>
<evidence type="ECO:0000256" key="1">
    <source>
        <dbReference type="ARBA" id="ARBA00004115"/>
    </source>
</evidence>
<feature type="signal peptide" evidence="11">
    <location>
        <begin position="1"/>
        <end position="23"/>
    </location>
</feature>
<dbReference type="PROSITE" id="PS50866">
    <property type="entry name" value="GOLD"/>
    <property type="match status" value="1"/>
</dbReference>
<evidence type="ECO:0000256" key="9">
    <source>
        <dbReference type="RuleBase" id="RU003827"/>
    </source>
</evidence>
<dbReference type="SUPFAM" id="SSF101576">
    <property type="entry name" value="Supernatant protein factor (SPF), C-terminal domain"/>
    <property type="match status" value="1"/>
</dbReference>
<sequence length="229" mass="26372">MFLSAKAALACFLVVLSSWAVSGYRDNDLTAEIPAARRECFYQPTKQGQVLEIEYQVIDGGDLDIDFRMNAPNGNKIVQEFRRNDGIHTVDATMEGDYEICFDNGFSRFTKKTIYFEIILDSGEEDDELDDDEGEWKKFISPDDTFGDKLTSLEVAGDTMNQIKSYQSKVIQLQGLLRAFEAKDRNIVERNFNRINFWSVTNIVIMLVVFSLQVYMVRNMFSDKKRVRT</sequence>
<dbReference type="InterPro" id="IPR009038">
    <property type="entry name" value="GOLD_dom"/>
</dbReference>
<evidence type="ECO:0000256" key="7">
    <source>
        <dbReference type="ARBA" id="ARBA00022989"/>
    </source>
</evidence>
<protein>
    <recommendedName>
        <fullName evidence="12">GOLD domain-containing protein</fullName>
    </recommendedName>
</protein>
<dbReference type="PANTHER" id="PTHR22811">
    <property type="entry name" value="TRANSMEMBRANE EMP24 DOMAIN-CONTAINING PROTEIN"/>
    <property type="match status" value="1"/>
</dbReference>
<evidence type="ECO:0000256" key="3">
    <source>
        <dbReference type="ARBA" id="ARBA00004619"/>
    </source>
</evidence>
<dbReference type="Pfam" id="PF01105">
    <property type="entry name" value="EMP24_GP25L"/>
    <property type="match status" value="1"/>
</dbReference>
<evidence type="ECO:0000313" key="13">
    <source>
        <dbReference type="EMBL" id="CAK8673042.1"/>
    </source>
</evidence>
<evidence type="ECO:0000256" key="10">
    <source>
        <dbReference type="SAM" id="Phobius"/>
    </source>
</evidence>
<dbReference type="EMBL" id="CAWYQH010000002">
    <property type="protein sequence ID" value="CAK8673042.1"/>
    <property type="molecule type" value="Genomic_DNA"/>
</dbReference>
<keyword evidence="6 11" id="KW-0732">Signal</keyword>
<feature type="chain" id="PRO_5046061132" description="GOLD domain-containing protein" evidence="11">
    <location>
        <begin position="24"/>
        <end position="229"/>
    </location>
</feature>
<dbReference type="Proteomes" id="UP001642483">
    <property type="component" value="Unassembled WGS sequence"/>
</dbReference>
<evidence type="ECO:0000256" key="4">
    <source>
        <dbReference type="ARBA" id="ARBA00007104"/>
    </source>
</evidence>
<accession>A0ABP0F463</accession>
<comment type="similarity">
    <text evidence="4 9">Belongs to the EMP24/GP25L family.</text>
</comment>